<keyword evidence="4" id="KW-1185">Reference proteome</keyword>
<dbReference type="Proteomes" id="UP000002975">
    <property type="component" value="Unassembled WGS sequence"/>
</dbReference>
<dbReference type="Gene3D" id="3.60.10.10">
    <property type="entry name" value="Endonuclease/exonuclease/phosphatase"/>
    <property type="match status" value="1"/>
</dbReference>
<evidence type="ECO:0000256" key="1">
    <source>
        <dbReference type="ARBA" id="ARBA00022801"/>
    </source>
</evidence>
<protein>
    <submittedName>
        <fullName evidence="3">Endonuclease/exonuclease/phosphatase family protein</fullName>
    </submittedName>
</protein>
<dbReference type="InterPro" id="IPR051547">
    <property type="entry name" value="TDP2-like"/>
</dbReference>
<keyword evidence="1" id="KW-0378">Hydrolase</keyword>
<organism evidence="3 4">
    <name type="scientific">Fusobacterium gonidiaformans 3-1-5R</name>
    <dbReference type="NCBI Taxonomy" id="469605"/>
    <lineage>
        <taxon>Bacteria</taxon>
        <taxon>Fusobacteriati</taxon>
        <taxon>Fusobacteriota</taxon>
        <taxon>Fusobacteriia</taxon>
        <taxon>Fusobacteriales</taxon>
        <taxon>Fusobacteriaceae</taxon>
        <taxon>Fusobacterium</taxon>
    </lineage>
</organism>
<dbReference type="HOGENOM" id="CLU_086635_0_0_0"/>
<reference evidence="3 4" key="1">
    <citation type="submission" date="2009-02" db="EMBL/GenBank/DDBJ databases">
        <title>The Genome Sequence of Fusobacterium sp. 3_1_5R.</title>
        <authorList>
            <consortium name="The Broad Institute Genome Sequencing Platform"/>
            <person name="Ward D."/>
            <person name="Young S.K."/>
            <person name="Kodira C.D."/>
            <person name="Zeng Q."/>
            <person name="Koehrsen M."/>
            <person name="Alvarado L."/>
            <person name="Berlin A."/>
            <person name="Borenstein D."/>
            <person name="Chen Z."/>
            <person name="Engels R."/>
            <person name="Freedman E."/>
            <person name="Gellesch M."/>
            <person name="Goldberg J."/>
            <person name="Griggs A."/>
            <person name="Gujja S."/>
            <person name="Heiman D."/>
            <person name="Hepburn T."/>
            <person name="Howarth C."/>
            <person name="Jen D."/>
            <person name="Larson L."/>
            <person name="Lewis B."/>
            <person name="Mehta T."/>
            <person name="Park D."/>
            <person name="Pearson M."/>
            <person name="Roberts A."/>
            <person name="Saif S."/>
            <person name="Shea T."/>
            <person name="Shenoy N."/>
            <person name="Sisk P."/>
            <person name="Stolte C."/>
            <person name="Sykes S."/>
            <person name="Walk T."/>
            <person name="White J."/>
            <person name="Yandava C."/>
            <person name="Allen-Vercoe E."/>
            <person name="Strauss J."/>
            <person name="Ambrose C."/>
            <person name="Lander E."/>
            <person name="Nusbaum C."/>
            <person name="Galagan J."/>
            <person name="Birren B."/>
        </authorList>
    </citation>
    <scope>NUCLEOTIDE SEQUENCE [LARGE SCALE GENOMIC DNA]</scope>
    <source>
        <strain evidence="3 4">3_1_5R</strain>
    </source>
</reference>
<keyword evidence="3" id="KW-0269">Exonuclease</keyword>
<dbReference type="OrthoDB" id="9812537at2"/>
<dbReference type="EMBL" id="GG657971">
    <property type="protein sequence ID" value="EFS21071.1"/>
    <property type="molecule type" value="Genomic_DNA"/>
</dbReference>
<evidence type="ECO:0000259" key="2">
    <source>
        <dbReference type="Pfam" id="PF03372"/>
    </source>
</evidence>
<dbReference type="AlphaFoldDB" id="E5BDE5"/>
<dbReference type="InterPro" id="IPR005135">
    <property type="entry name" value="Endo/exonuclease/phosphatase"/>
</dbReference>
<accession>E5BDE5</accession>
<dbReference type="PANTHER" id="PTHR15822">
    <property type="entry name" value="TRAF AND TNF RECEPTOR-ASSOCIATED PROTEIN"/>
    <property type="match status" value="1"/>
</dbReference>
<evidence type="ECO:0000313" key="3">
    <source>
        <dbReference type="EMBL" id="EFS21071.1"/>
    </source>
</evidence>
<sequence>MRKKMKLLTINVHSWLEEKQEEKMELLAKVIAEKRYDVIAMQEVNQKIEARLLKGEIREDNFLYQLCKKIEKYTEEKYEYHWSHSHIGFDIYEEGIALLTRHSILEKEDFYCTNSKTVYSISSRKIVKIFLEIEGKEIEFYSCHMNLPNCIEENMEQNIQNILKHSSRNCLKILMGDFNTDAFHDQSSYQKILEQGLFDSYTLSKKKDDGVTVYKNISGWENSVEEKRLDYIFLTEQYEVESSYVIFNGKNYPCISDHNGLEVILKIKE</sequence>
<proteinExistence type="predicted"/>
<dbReference type="BioCyc" id="FSP469605-HMP:GTSP-573-MONOMER"/>
<keyword evidence="3" id="KW-0255">Endonuclease</keyword>
<evidence type="ECO:0000313" key="4">
    <source>
        <dbReference type="Proteomes" id="UP000002975"/>
    </source>
</evidence>
<dbReference type="SUPFAM" id="SSF56219">
    <property type="entry name" value="DNase I-like"/>
    <property type="match status" value="1"/>
</dbReference>
<dbReference type="GO" id="GO:0004527">
    <property type="term" value="F:exonuclease activity"/>
    <property type="evidence" value="ECO:0007669"/>
    <property type="project" value="UniProtKB-KW"/>
</dbReference>
<name>E5BDE5_9FUSO</name>
<dbReference type="GO" id="GO:0004519">
    <property type="term" value="F:endonuclease activity"/>
    <property type="evidence" value="ECO:0007669"/>
    <property type="project" value="UniProtKB-KW"/>
</dbReference>
<dbReference type="InterPro" id="IPR036691">
    <property type="entry name" value="Endo/exonu/phosph_ase_sf"/>
</dbReference>
<gene>
    <name evidence="3" type="ORF">FSBG_00568</name>
</gene>
<dbReference type="PANTHER" id="PTHR15822:SF23">
    <property type="entry name" value="ENDONUCLEASE_EXONUCLEASE_PHOSPHATASE FAMILY PROTEIN"/>
    <property type="match status" value="1"/>
</dbReference>
<keyword evidence="3" id="KW-0540">Nuclease</keyword>
<dbReference type="CDD" id="cd09079">
    <property type="entry name" value="RgfB-like"/>
    <property type="match status" value="1"/>
</dbReference>
<dbReference type="Pfam" id="PF03372">
    <property type="entry name" value="Exo_endo_phos"/>
    <property type="match status" value="1"/>
</dbReference>
<feature type="domain" description="Endonuclease/exonuclease/phosphatase" evidence="2">
    <location>
        <begin position="23"/>
        <end position="258"/>
    </location>
</feature>